<dbReference type="KEGG" id="glo:Glov_3162"/>
<dbReference type="AlphaFoldDB" id="B3E9Z3"/>
<dbReference type="HOGENOM" id="CLU_030805_1_1_7"/>
<dbReference type="InterPro" id="IPR036653">
    <property type="entry name" value="CinA-like_C"/>
</dbReference>
<dbReference type="InterPro" id="IPR008136">
    <property type="entry name" value="CinA_C"/>
</dbReference>
<organism evidence="2 3">
    <name type="scientific">Trichlorobacter lovleyi (strain ATCC BAA-1151 / DSM 17278 / SZ)</name>
    <name type="common">Geobacter lovleyi</name>
    <dbReference type="NCBI Taxonomy" id="398767"/>
    <lineage>
        <taxon>Bacteria</taxon>
        <taxon>Pseudomonadati</taxon>
        <taxon>Thermodesulfobacteriota</taxon>
        <taxon>Desulfuromonadia</taxon>
        <taxon>Geobacterales</taxon>
        <taxon>Geobacteraceae</taxon>
        <taxon>Trichlorobacter</taxon>
    </lineage>
</organism>
<dbReference type="STRING" id="398767.Glov_3162"/>
<gene>
    <name evidence="2" type="ordered locus">Glov_3162</name>
</gene>
<evidence type="ECO:0000259" key="1">
    <source>
        <dbReference type="Pfam" id="PF02464"/>
    </source>
</evidence>
<accession>B3E9Z3</accession>
<dbReference type="Proteomes" id="UP000002420">
    <property type="component" value="Chromosome"/>
</dbReference>
<dbReference type="NCBIfam" id="TIGR00199">
    <property type="entry name" value="PncC_domain"/>
    <property type="match status" value="1"/>
</dbReference>
<proteinExistence type="predicted"/>
<name>B3E9Z3_TRIL1</name>
<dbReference type="RefSeq" id="WP_012471192.1">
    <property type="nucleotide sequence ID" value="NC_010814.1"/>
</dbReference>
<feature type="domain" description="CinA C-terminal" evidence="1">
    <location>
        <begin position="3"/>
        <end position="153"/>
    </location>
</feature>
<sequence>MSAEQELATRFLASGMTLALAESCTGGMIAERVTTISGCSAWFRGGVVAYHNDIKQQLLQVPGGLLEQHGAVSEAVARAMAEGARRVIGSDLALAVTGIAGPDGGTLEKPVGTVYIALADHDGCVTDRYQFQGGRESVRLQTTEQALFLLKKRLVVPETA</sequence>
<dbReference type="Pfam" id="PF02464">
    <property type="entry name" value="CinA"/>
    <property type="match status" value="1"/>
</dbReference>
<dbReference type="EMBL" id="CP001089">
    <property type="protein sequence ID" value="ACD96868.1"/>
    <property type="molecule type" value="Genomic_DNA"/>
</dbReference>
<evidence type="ECO:0000313" key="3">
    <source>
        <dbReference type="Proteomes" id="UP000002420"/>
    </source>
</evidence>
<dbReference type="SUPFAM" id="SSF142433">
    <property type="entry name" value="CinA-like"/>
    <property type="match status" value="1"/>
</dbReference>
<reference evidence="2 3" key="1">
    <citation type="submission" date="2008-05" db="EMBL/GenBank/DDBJ databases">
        <title>Complete sequence of chromosome of Geobacter lovleyi SZ.</title>
        <authorList>
            <consortium name="US DOE Joint Genome Institute"/>
            <person name="Lucas S."/>
            <person name="Copeland A."/>
            <person name="Lapidus A."/>
            <person name="Glavina del Rio T."/>
            <person name="Dalin E."/>
            <person name="Tice H."/>
            <person name="Bruce D."/>
            <person name="Goodwin L."/>
            <person name="Pitluck S."/>
            <person name="Chertkov O."/>
            <person name="Meincke L."/>
            <person name="Brettin T."/>
            <person name="Detter J.C."/>
            <person name="Han C."/>
            <person name="Tapia R."/>
            <person name="Kuske C.R."/>
            <person name="Schmutz J."/>
            <person name="Larimer F."/>
            <person name="Land M."/>
            <person name="Hauser L."/>
            <person name="Kyrpides N."/>
            <person name="Mikhailova N."/>
            <person name="Sung Y."/>
            <person name="Fletcher K.E."/>
            <person name="Ritalahti K.M."/>
            <person name="Loeffler F.E."/>
            <person name="Richardson P."/>
        </authorList>
    </citation>
    <scope>NUCLEOTIDE SEQUENCE [LARGE SCALE GENOMIC DNA]</scope>
    <source>
        <strain evidence="3">ATCC BAA-1151 / DSM 17278 / SZ</strain>
    </source>
</reference>
<protein>
    <submittedName>
        <fullName evidence="2">CinA domain protein</fullName>
    </submittedName>
</protein>
<dbReference type="eggNOG" id="COG1546">
    <property type="taxonomic scope" value="Bacteria"/>
</dbReference>
<dbReference type="Gene3D" id="3.90.950.20">
    <property type="entry name" value="CinA-like"/>
    <property type="match status" value="1"/>
</dbReference>
<keyword evidence="3" id="KW-1185">Reference proteome</keyword>
<evidence type="ECO:0000313" key="2">
    <source>
        <dbReference type="EMBL" id="ACD96868.1"/>
    </source>
</evidence>